<dbReference type="EMBL" id="BSXU01001451">
    <property type="protein sequence ID" value="GMG27557.1"/>
    <property type="molecule type" value="Genomic_DNA"/>
</dbReference>
<organism evidence="2 3">
    <name type="scientific">Ambrosiozyma monospora</name>
    <name type="common">Yeast</name>
    <name type="synonym">Endomycopsis monosporus</name>
    <dbReference type="NCBI Taxonomy" id="43982"/>
    <lineage>
        <taxon>Eukaryota</taxon>
        <taxon>Fungi</taxon>
        <taxon>Dikarya</taxon>
        <taxon>Ascomycota</taxon>
        <taxon>Saccharomycotina</taxon>
        <taxon>Pichiomycetes</taxon>
        <taxon>Pichiales</taxon>
        <taxon>Pichiaceae</taxon>
        <taxon>Ambrosiozyma</taxon>
    </lineage>
</organism>
<protein>
    <submittedName>
        <fullName evidence="2">Unnamed protein product</fullName>
    </submittedName>
</protein>
<accession>A0A9W6YSC6</accession>
<reference evidence="2" key="1">
    <citation type="submission" date="2023-04" db="EMBL/GenBank/DDBJ databases">
        <title>Ambrosiozyma monospora NBRC 1965.</title>
        <authorList>
            <person name="Ichikawa N."/>
            <person name="Sato H."/>
            <person name="Tonouchi N."/>
        </authorList>
    </citation>
    <scope>NUCLEOTIDE SEQUENCE</scope>
    <source>
        <strain evidence="2">NBRC 1965</strain>
    </source>
</reference>
<evidence type="ECO:0000313" key="2">
    <source>
        <dbReference type="EMBL" id="GMG27557.1"/>
    </source>
</evidence>
<evidence type="ECO:0000313" key="3">
    <source>
        <dbReference type="Proteomes" id="UP001165063"/>
    </source>
</evidence>
<dbReference type="AlphaFoldDB" id="A0A9W6YSC6"/>
<gene>
    <name evidence="2" type="ORF">Amon01_000345300</name>
</gene>
<keyword evidence="3" id="KW-1185">Reference proteome</keyword>
<name>A0A9W6YSC6_AMBMO</name>
<dbReference type="Proteomes" id="UP001165063">
    <property type="component" value="Unassembled WGS sequence"/>
</dbReference>
<feature type="region of interest" description="Disordered" evidence="1">
    <location>
        <begin position="119"/>
        <end position="143"/>
    </location>
</feature>
<comment type="caution">
    <text evidence="2">The sequence shown here is derived from an EMBL/GenBank/DDBJ whole genome shotgun (WGS) entry which is preliminary data.</text>
</comment>
<sequence length="143" mass="16293">MLVQTAGLRINVGLAAFDVVLDVLLFASCKLPELRRNNIFPTSPPIHSTYIASQFHQGDEDIRPWAMAMTMAMAPVALSLLKPTNKKPKSFPKLFKFQDSLNNIIEESYNDLNLDGYSNGVDNDYDDDDEDDYDKYNYTEFEE</sequence>
<feature type="compositionally biased region" description="Acidic residues" evidence="1">
    <location>
        <begin position="123"/>
        <end position="133"/>
    </location>
</feature>
<evidence type="ECO:0000256" key="1">
    <source>
        <dbReference type="SAM" id="MobiDB-lite"/>
    </source>
</evidence>
<proteinExistence type="predicted"/>